<dbReference type="Proteomes" id="UP001151582">
    <property type="component" value="Unassembled WGS sequence"/>
</dbReference>
<evidence type="ECO:0000256" key="3">
    <source>
        <dbReference type="SAM" id="MobiDB-lite"/>
    </source>
</evidence>
<reference evidence="4" key="1">
    <citation type="submission" date="2022-07" db="EMBL/GenBank/DDBJ databases">
        <title>Phylogenomic reconstructions and comparative analyses of Kickxellomycotina fungi.</title>
        <authorList>
            <person name="Reynolds N.K."/>
            <person name="Stajich J.E."/>
            <person name="Barry K."/>
            <person name="Grigoriev I.V."/>
            <person name="Crous P."/>
            <person name="Smith M.E."/>
        </authorList>
    </citation>
    <scope>NUCLEOTIDE SEQUENCE</scope>
    <source>
        <strain evidence="4">RSA 567</strain>
    </source>
</reference>
<dbReference type="PANTHER" id="PTHR47939:SF13">
    <property type="entry name" value="OS03G0201400 PROTEIN"/>
    <property type="match status" value="1"/>
</dbReference>
<organism evidence="4 5">
    <name type="scientific">Dimargaris verticillata</name>
    <dbReference type="NCBI Taxonomy" id="2761393"/>
    <lineage>
        <taxon>Eukaryota</taxon>
        <taxon>Fungi</taxon>
        <taxon>Fungi incertae sedis</taxon>
        <taxon>Zoopagomycota</taxon>
        <taxon>Kickxellomycotina</taxon>
        <taxon>Dimargaritomycetes</taxon>
        <taxon>Dimargaritales</taxon>
        <taxon>Dimargaritaceae</taxon>
        <taxon>Dimargaris</taxon>
    </lineage>
</organism>
<comment type="caution">
    <text evidence="4">The sequence shown here is derived from an EMBL/GenBank/DDBJ whole genome shotgun (WGS) entry which is preliminary data.</text>
</comment>
<dbReference type="PROSITE" id="PS51375">
    <property type="entry name" value="PPR"/>
    <property type="match status" value="1"/>
</dbReference>
<protein>
    <recommendedName>
        <fullName evidence="6">Pentatricopeptide repeat domain-containing protein</fullName>
    </recommendedName>
</protein>
<sequence length="672" mass="75402">MPRFLPGWVRPPWCANAHIHPILTRTCRFGISAATRTNPSIRNAPGGCLIPPIWSKCCRWYTYQGLPKPYTYDATDPVVQLQRLQAADASYPQLWDLYGEVKKAKRLDSLPLECHRQLLQCVVPNAANLDSVFSLANQGVVGRDEADCLLQEAPVLLARLGELSQDLLQRHQHTSTALTEHDCELVVGGYLQFGQLEPAFRWLEDVVPAGIALTQQVFHYLFFALMARGLVDQALAIKAELQPNQSLLPATYNVLLHGLIYTPAPEPTLGERDGVPVDLDPENAVNRAQQIEALLNEMADQGQPLGQRVYNDIFSGLVDRHPVAEPDVVYCNLQDNPTVAKDDIDTEYDEAATAVELYRTIRWRLDFQADTTTFQLIIRAYALMSDFQHVWKTFTQYIQAQGYGDINPGIVTLVIDEAVVNGESDTLTELFSMVKAQRIAVLGDCTALYHHFFKAYAYDQIKPQRALGHWSHMLNMAESSSTPAAPPAATRSLPQWQAFHRPLLTSAIVSTMIEHCALVNNSALLQQVLRQVAHIPMALDPDNYNALVLAYCQLNQVIRAVETLQITMPALGFVPDFLTVRRVYHLLDDKKLSCTKSEFVRWIQQHYPDWADALDQQKMAPGVNDDPESFFRDRPDLLRELGLQEYRTPEAPPDMESLEPSGSSVDPKSLAP</sequence>
<dbReference type="AlphaFoldDB" id="A0A9W8B306"/>
<evidence type="ECO:0000313" key="5">
    <source>
        <dbReference type="Proteomes" id="UP001151582"/>
    </source>
</evidence>
<feature type="region of interest" description="Disordered" evidence="3">
    <location>
        <begin position="642"/>
        <end position="672"/>
    </location>
</feature>
<feature type="repeat" description="PPR" evidence="2">
    <location>
        <begin position="540"/>
        <end position="575"/>
    </location>
</feature>
<keyword evidence="5" id="KW-1185">Reference proteome</keyword>
<dbReference type="PANTHER" id="PTHR47939">
    <property type="entry name" value="MEMBRANE-ASSOCIATED SALT-INDUCIBLE PROTEIN-LIKE"/>
    <property type="match status" value="1"/>
</dbReference>
<dbReference type="InterPro" id="IPR050667">
    <property type="entry name" value="PPR-containing_protein"/>
</dbReference>
<dbReference type="EMBL" id="JANBQB010000238">
    <property type="protein sequence ID" value="KAJ1979096.1"/>
    <property type="molecule type" value="Genomic_DNA"/>
</dbReference>
<dbReference type="OrthoDB" id="5558399at2759"/>
<evidence type="ECO:0000313" key="4">
    <source>
        <dbReference type="EMBL" id="KAJ1979096.1"/>
    </source>
</evidence>
<accession>A0A9W8B306</accession>
<gene>
    <name evidence="4" type="ORF">H4R34_002960</name>
</gene>
<name>A0A9W8B306_9FUNG</name>
<keyword evidence="1" id="KW-0677">Repeat</keyword>
<evidence type="ECO:0008006" key="6">
    <source>
        <dbReference type="Google" id="ProtNLM"/>
    </source>
</evidence>
<evidence type="ECO:0000256" key="1">
    <source>
        <dbReference type="ARBA" id="ARBA00022737"/>
    </source>
</evidence>
<dbReference type="InterPro" id="IPR002885">
    <property type="entry name" value="PPR_rpt"/>
</dbReference>
<evidence type="ECO:0000256" key="2">
    <source>
        <dbReference type="PROSITE-ProRule" id="PRU00708"/>
    </source>
</evidence>
<proteinExistence type="predicted"/>